<dbReference type="CDD" id="cd05266">
    <property type="entry name" value="SDR_a4"/>
    <property type="match status" value="1"/>
</dbReference>
<proteinExistence type="predicted"/>
<name>A0A2K8QLC3_9GAMM</name>
<dbReference type="GO" id="GO:0005737">
    <property type="term" value="C:cytoplasm"/>
    <property type="evidence" value="ECO:0007669"/>
    <property type="project" value="TreeGrafter"/>
</dbReference>
<dbReference type="GO" id="GO:0004029">
    <property type="term" value="F:aldehyde dehydrogenase (NAD+) activity"/>
    <property type="evidence" value="ECO:0007669"/>
    <property type="project" value="TreeGrafter"/>
</dbReference>
<sequence>MKKVAIIGLGWLGMPLALALQSRGYRVVGSKSTDDGVTAARLSGVECYRLCLTPELECEPDELDILLNVDTLIITLPPGRLERAGGAYLQAVQQVVNSALALGVPRIMYTSSISVYGPLSGRVKENSPLQPETGTGKVLLALEQWLHALPHTEVDILRLAGLVGSNRHPGRFLAGRRDLPDGSHGVNLVHLEDVIGAITLLLQRPHGGHLYNLCAPAHPAKQDFYPAQARQMGMEPPQFLPGDPAQARLIDGQRICSELGFEYQHPDPMTMVF</sequence>
<dbReference type="Proteomes" id="UP000231901">
    <property type="component" value="Chromosome"/>
</dbReference>
<dbReference type="Gene3D" id="3.40.50.720">
    <property type="entry name" value="NAD(P)-binding Rossmann-like Domain"/>
    <property type="match status" value="1"/>
</dbReference>
<dbReference type="InterPro" id="IPR001509">
    <property type="entry name" value="Epimerase_deHydtase"/>
</dbReference>
<dbReference type="PANTHER" id="PTHR48079">
    <property type="entry name" value="PROTEIN YEEZ"/>
    <property type="match status" value="1"/>
</dbReference>
<accession>A0A2K8QLC3</accession>
<dbReference type="KEGG" id="dfn:CVE23_10140"/>
<reference evidence="3" key="1">
    <citation type="journal article" date="2018" name="Genome Announc.">
        <title>Complete genome sequence of a Dickeya fangzhongdai type strain causing bleeding canker of pear tree trunks.</title>
        <authorList>
            <person name="Zhao Y."/>
            <person name="Tian Y."/>
            <person name="Li X."/>
            <person name="Hu B."/>
        </authorList>
    </citation>
    <scope>NUCLEOTIDE SEQUENCE [LARGE SCALE GENOMIC DNA]</scope>
    <source>
        <strain evidence="3">DSM 101947</strain>
    </source>
</reference>
<dbReference type="Pfam" id="PF01370">
    <property type="entry name" value="Epimerase"/>
    <property type="match status" value="1"/>
</dbReference>
<dbReference type="InterPro" id="IPR036291">
    <property type="entry name" value="NAD(P)-bd_dom_sf"/>
</dbReference>
<gene>
    <name evidence="2" type="ORF">CVE23_10140</name>
</gene>
<dbReference type="PANTHER" id="PTHR48079:SF6">
    <property type="entry name" value="NAD(P)-BINDING DOMAIN-CONTAINING PROTEIN-RELATED"/>
    <property type="match status" value="1"/>
</dbReference>
<dbReference type="RefSeq" id="WP_038659265.1">
    <property type="nucleotide sequence ID" value="NZ_BMJF01000001.1"/>
</dbReference>
<evidence type="ECO:0000313" key="2">
    <source>
        <dbReference type="EMBL" id="ATZ94293.1"/>
    </source>
</evidence>
<organism evidence="2 3">
    <name type="scientific">Dickeya fangzhongdai</name>
    <dbReference type="NCBI Taxonomy" id="1778540"/>
    <lineage>
        <taxon>Bacteria</taxon>
        <taxon>Pseudomonadati</taxon>
        <taxon>Pseudomonadota</taxon>
        <taxon>Gammaproteobacteria</taxon>
        <taxon>Enterobacterales</taxon>
        <taxon>Pectobacteriaceae</taxon>
        <taxon>Dickeya</taxon>
    </lineage>
</organism>
<dbReference type="SUPFAM" id="SSF51735">
    <property type="entry name" value="NAD(P)-binding Rossmann-fold domains"/>
    <property type="match status" value="1"/>
</dbReference>
<dbReference type="GeneID" id="66564690"/>
<evidence type="ECO:0000259" key="1">
    <source>
        <dbReference type="Pfam" id="PF01370"/>
    </source>
</evidence>
<dbReference type="InterPro" id="IPR051783">
    <property type="entry name" value="NAD(P)-dependent_oxidoreduct"/>
</dbReference>
<dbReference type="KEGG" id="ced:LH89_02660"/>
<dbReference type="AlphaFoldDB" id="A0A2K8QLC3"/>
<feature type="domain" description="NAD-dependent epimerase/dehydratase" evidence="1">
    <location>
        <begin position="8"/>
        <end position="213"/>
    </location>
</feature>
<evidence type="ECO:0000313" key="3">
    <source>
        <dbReference type="Proteomes" id="UP000231901"/>
    </source>
</evidence>
<dbReference type="EMBL" id="CP025003">
    <property type="protein sequence ID" value="ATZ94293.1"/>
    <property type="molecule type" value="Genomic_DNA"/>
</dbReference>
<keyword evidence="3" id="KW-1185">Reference proteome</keyword>
<protein>
    <submittedName>
        <fullName evidence="2">NAD(P)-dependent oxidoreductase</fullName>
    </submittedName>
</protein>